<keyword evidence="6" id="KW-0614">Plasmid</keyword>
<dbReference type="InterPro" id="IPR036365">
    <property type="entry name" value="PGBD-like_sf"/>
</dbReference>
<dbReference type="GO" id="GO:0008745">
    <property type="term" value="F:N-acetylmuramoyl-L-alanine amidase activity"/>
    <property type="evidence" value="ECO:0007669"/>
    <property type="project" value="UniProtKB-EC"/>
</dbReference>
<name>A0A1L6TI46_PISSA</name>
<evidence type="ECO:0000313" key="6">
    <source>
        <dbReference type="EMBL" id="ALB24660.1"/>
    </source>
</evidence>
<dbReference type="FunFam" id="3.40.80.10:FF:000003">
    <property type="entry name" value="N-acetylmuramoyl-L-alanine amidase"/>
    <property type="match status" value="1"/>
</dbReference>
<geneLocation type="plasmid" evidence="6 7">
    <name>pPSB1-3</name>
</geneLocation>
<dbReference type="GO" id="GO:0071555">
    <property type="term" value="P:cell wall organization"/>
    <property type="evidence" value="ECO:0007669"/>
    <property type="project" value="UniProtKB-KW"/>
</dbReference>
<dbReference type="OrthoDB" id="9794842at2"/>
<dbReference type="Gene3D" id="1.10.101.10">
    <property type="entry name" value="PGBD-like superfamily/PGBD"/>
    <property type="match status" value="1"/>
</dbReference>
<dbReference type="AlphaFoldDB" id="A0A1L6TI46"/>
<dbReference type="PANTHER" id="PTHR30417:SF1">
    <property type="entry name" value="N-ACETYLMURAMOYL-L-ALANINE AMIDASE AMID"/>
    <property type="match status" value="1"/>
</dbReference>
<reference evidence="6 7" key="1">
    <citation type="journal article" date="2014" name="Genome Announc.">
        <title>Comparative Genome Analysis of Two Isolates of the Fish Pathogen Piscirickettsia salmonis from Different Hosts Reveals Major Differences in Virulence-Associated Secretion Systems.</title>
        <authorList>
            <person name="Bohle H."/>
            <person name="Henriquez P."/>
            <person name="Grothusen H."/>
            <person name="Navas E."/>
            <person name="Sandoval A."/>
            <person name="Bustamante F."/>
            <person name="Bustos P."/>
            <person name="Mancilla M."/>
        </authorList>
    </citation>
    <scope>NUCLEOTIDE SEQUENCE [LARGE SCALE GENOMIC DNA]</scope>
    <source>
        <strain evidence="7">B1-32597</strain>
    </source>
</reference>
<evidence type="ECO:0000256" key="1">
    <source>
        <dbReference type="ARBA" id="ARBA00001561"/>
    </source>
</evidence>
<evidence type="ECO:0000313" key="7">
    <source>
        <dbReference type="Proteomes" id="UP000029558"/>
    </source>
</evidence>
<dbReference type="CDD" id="cd06583">
    <property type="entry name" value="PGRP"/>
    <property type="match status" value="1"/>
</dbReference>
<comment type="catalytic activity">
    <reaction evidence="1">
        <text>Hydrolyzes the link between N-acetylmuramoyl residues and L-amino acid residues in certain cell-wall glycopeptides.</text>
        <dbReference type="EC" id="3.5.1.28"/>
    </reaction>
</comment>
<evidence type="ECO:0000256" key="4">
    <source>
        <dbReference type="ARBA" id="ARBA00022801"/>
    </source>
</evidence>
<dbReference type="GO" id="GO:0019867">
    <property type="term" value="C:outer membrane"/>
    <property type="evidence" value="ECO:0007669"/>
    <property type="project" value="TreeGrafter"/>
</dbReference>
<dbReference type="GO" id="GO:0009253">
    <property type="term" value="P:peptidoglycan catabolic process"/>
    <property type="evidence" value="ECO:0007669"/>
    <property type="project" value="InterPro"/>
</dbReference>
<dbReference type="SUPFAM" id="SSF55846">
    <property type="entry name" value="N-acetylmuramoyl-L-alanine amidase-like"/>
    <property type="match status" value="1"/>
</dbReference>
<dbReference type="Gene3D" id="3.40.80.10">
    <property type="entry name" value="Peptidoglycan recognition protein-like"/>
    <property type="match status" value="1"/>
</dbReference>
<dbReference type="Proteomes" id="UP000029558">
    <property type="component" value="Plasmid pPSB1-3"/>
</dbReference>
<dbReference type="InterPro" id="IPR002502">
    <property type="entry name" value="Amidase_domain"/>
</dbReference>
<dbReference type="InterPro" id="IPR036505">
    <property type="entry name" value="Amidase/PGRP_sf"/>
</dbReference>
<evidence type="ECO:0000256" key="3">
    <source>
        <dbReference type="ARBA" id="ARBA00011901"/>
    </source>
</evidence>
<sequence length="258" mass="29968">MNINYNFSRSKSYNERARFLILHYTAGNFEISLKELTTNVSSHYLVPLNKKDDPSYPLNEVQIMNIVDEKNRAWHAGVSAFQDRVNLNDSSIGIEIVNLTKTIENFLPYPDYQINLIIELCQNILARHQDIIPQRVLGHSDIAFDRKSDPGPLFPWKRLYDSGIGAWFDDDTVLQYKQALQKGLVTLDTAYEKIQEYGYCVDRHNTYCKKINKNKLVRAFQMHFRSSKYDGILDEETASIMLALWTKYTASGRFAFDM</sequence>
<dbReference type="EMBL" id="CP012511">
    <property type="protein sequence ID" value="ALB24660.1"/>
    <property type="molecule type" value="Genomic_DNA"/>
</dbReference>
<keyword evidence="4" id="KW-0378">Hydrolase</keyword>
<dbReference type="SMART" id="SM00644">
    <property type="entry name" value="Ami_2"/>
    <property type="match status" value="1"/>
</dbReference>
<proteinExistence type="inferred from homology"/>
<dbReference type="RefSeq" id="WP_017375850.1">
    <property type="nucleotide sequence ID" value="NZ_CP012511.1"/>
</dbReference>
<accession>A0A1L6TI46</accession>
<evidence type="ECO:0000256" key="2">
    <source>
        <dbReference type="ARBA" id="ARBA00007553"/>
    </source>
</evidence>
<dbReference type="GO" id="GO:0009254">
    <property type="term" value="P:peptidoglycan turnover"/>
    <property type="evidence" value="ECO:0007669"/>
    <property type="project" value="TreeGrafter"/>
</dbReference>
<dbReference type="PANTHER" id="PTHR30417">
    <property type="entry name" value="N-ACETYLMURAMOYL-L-ALANINE AMIDASE AMID"/>
    <property type="match status" value="1"/>
</dbReference>
<dbReference type="EC" id="3.5.1.28" evidence="3"/>
<dbReference type="InterPro" id="IPR036366">
    <property type="entry name" value="PGBDSf"/>
</dbReference>
<organism evidence="6 7">
    <name type="scientific">Piscirickettsia salmonis</name>
    <dbReference type="NCBI Taxonomy" id="1238"/>
    <lineage>
        <taxon>Bacteria</taxon>
        <taxon>Pseudomonadati</taxon>
        <taxon>Pseudomonadota</taxon>
        <taxon>Gammaproteobacteria</taxon>
        <taxon>Thiotrichales</taxon>
        <taxon>Piscirickettsiaceae</taxon>
        <taxon>Piscirickettsia</taxon>
    </lineage>
</organism>
<comment type="similarity">
    <text evidence="2">Belongs to the N-acetylmuramoyl-L-alanine amidase 2 family.</text>
</comment>
<dbReference type="SUPFAM" id="SSF47090">
    <property type="entry name" value="PGBD-like"/>
    <property type="match status" value="1"/>
</dbReference>
<gene>
    <name evidence="6" type="ORF">KU39_3p198</name>
</gene>
<dbReference type="InterPro" id="IPR051206">
    <property type="entry name" value="NAMLAA_amidase_2"/>
</dbReference>
<keyword evidence="5" id="KW-0961">Cell wall biogenesis/degradation</keyword>
<dbReference type="Pfam" id="PF01510">
    <property type="entry name" value="Amidase_2"/>
    <property type="match status" value="1"/>
</dbReference>
<evidence type="ECO:0000256" key="5">
    <source>
        <dbReference type="ARBA" id="ARBA00023316"/>
    </source>
</evidence>
<protein>
    <recommendedName>
        <fullName evidence="3">N-acetylmuramoyl-L-alanine amidase</fullName>
        <ecNumber evidence="3">3.5.1.28</ecNumber>
    </recommendedName>
</protein>